<accession>A0A0A1TRQ4</accession>
<dbReference type="STRING" id="1531966.A0A0A1TRQ4"/>
<dbReference type="AlphaFoldDB" id="A0A0A1TRQ4"/>
<name>A0A0A1TRQ4_9HYPO</name>
<proteinExistence type="predicted"/>
<evidence type="ECO:0000313" key="2">
    <source>
        <dbReference type="Proteomes" id="UP000039046"/>
    </source>
</evidence>
<dbReference type="Proteomes" id="UP000039046">
    <property type="component" value="Unassembled WGS sequence"/>
</dbReference>
<gene>
    <name evidence="1" type="ORF">VHEMI10353</name>
</gene>
<reference evidence="1 2" key="1">
    <citation type="journal article" date="2015" name="Genome Announc.">
        <title>Draft Genome Sequence and Gene Annotation of the Entomopathogenic Fungus Verticillium hemipterigenum.</title>
        <authorList>
            <person name="Horn F."/>
            <person name="Habel A."/>
            <person name="Scharf D.H."/>
            <person name="Dworschak J."/>
            <person name="Brakhage A.A."/>
            <person name="Guthke R."/>
            <person name="Hertweck C."/>
            <person name="Linde J."/>
        </authorList>
    </citation>
    <scope>NUCLEOTIDE SEQUENCE [LARGE SCALE GENOMIC DNA]</scope>
</reference>
<protein>
    <recommendedName>
        <fullName evidence="3">F-box domain-containing protein</fullName>
    </recommendedName>
</protein>
<dbReference type="OrthoDB" id="4757858at2759"/>
<organism evidence="1 2">
    <name type="scientific">[Torrubiella] hemipterigena</name>
    <dbReference type="NCBI Taxonomy" id="1531966"/>
    <lineage>
        <taxon>Eukaryota</taxon>
        <taxon>Fungi</taxon>
        <taxon>Dikarya</taxon>
        <taxon>Ascomycota</taxon>
        <taxon>Pezizomycotina</taxon>
        <taxon>Sordariomycetes</taxon>
        <taxon>Hypocreomycetidae</taxon>
        <taxon>Hypocreales</taxon>
        <taxon>Clavicipitaceae</taxon>
        <taxon>Clavicipitaceae incertae sedis</taxon>
        <taxon>'Torrubiella' clade</taxon>
    </lineage>
</organism>
<keyword evidence="2" id="KW-1185">Reference proteome</keyword>
<dbReference type="EMBL" id="CDHN01000007">
    <property type="protein sequence ID" value="CEJ94845.1"/>
    <property type="molecule type" value="Genomic_DNA"/>
</dbReference>
<sequence>MHSLTSLPTEILADIVANLGPSQADHFNFRHDYQPDVSLYQLARTCKTLLPLCLPKLYEICNLKTTDGFQRSRSLLRTLATKPDIACLVKRVIVNGSLWVTKDIQDGVIISAEDAELFNRILEEKLDMATVTPLRKLQYKDELQNDHDLLDTIGKALACVALAVVPNVTSIIFSSHYKSLGNFKPGSFPALDTFSLQHADTEGGSDFAYAQGVLNVAPNVKRFFGWSITCLPRIPYPSIREVVLGYSCIDSDEAAHIPTAFPNLERFTYVYGGACVSDHQSASSESLSGALISLKKTLKHVELGTYDFEMDLIEDSDDEDPVMKSLSQMEVLETLRLPSLYICKIDGDGDDEDSESKIDLVDFLPSSIQSVYIEGAESCQLQDMLKLPKVALEKFPVLRHVTFASLEESLKDVVQEAYNGSRIECSFQGEEIDEYSCCSE</sequence>
<evidence type="ECO:0008006" key="3">
    <source>
        <dbReference type="Google" id="ProtNLM"/>
    </source>
</evidence>
<evidence type="ECO:0000313" key="1">
    <source>
        <dbReference type="EMBL" id="CEJ94845.1"/>
    </source>
</evidence>
<dbReference type="HOGENOM" id="CLU_619921_0_0_1"/>